<protein>
    <recommendedName>
        <fullName evidence="4">DUF4810 domain-containing protein</fullName>
    </recommendedName>
</protein>
<reference evidence="2 3" key="1">
    <citation type="submission" date="2019-02" db="EMBL/GenBank/DDBJ databases">
        <title>Deep-cultivation of Planctomycetes and their phenomic and genomic characterization uncovers novel biology.</title>
        <authorList>
            <person name="Wiegand S."/>
            <person name="Jogler M."/>
            <person name="Boedeker C."/>
            <person name="Pinto D."/>
            <person name="Vollmers J."/>
            <person name="Rivas-Marin E."/>
            <person name="Kohn T."/>
            <person name="Peeters S.H."/>
            <person name="Heuer A."/>
            <person name="Rast P."/>
            <person name="Oberbeckmann S."/>
            <person name="Bunk B."/>
            <person name="Jeske O."/>
            <person name="Meyerdierks A."/>
            <person name="Storesund J.E."/>
            <person name="Kallscheuer N."/>
            <person name="Luecker S."/>
            <person name="Lage O.M."/>
            <person name="Pohl T."/>
            <person name="Merkel B.J."/>
            <person name="Hornburger P."/>
            <person name="Mueller R.-W."/>
            <person name="Bruemmer F."/>
            <person name="Labrenz M."/>
            <person name="Spormann A.M."/>
            <person name="Op den Camp H."/>
            <person name="Overmann J."/>
            <person name="Amann R."/>
            <person name="Jetten M.S.M."/>
            <person name="Mascher T."/>
            <person name="Medema M.H."/>
            <person name="Devos D.P."/>
            <person name="Kaster A.-K."/>
            <person name="Ovreas L."/>
            <person name="Rohde M."/>
            <person name="Galperin M.Y."/>
            <person name="Jogler C."/>
        </authorList>
    </citation>
    <scope>NUCLEOTIDE SEQUENCE [LARGE SCALE GENOMIC DNA]</scope>
    <source>
        <strain evidence="2 3">Poly30</strain>
    </source>
</reference>
<dbReference type="OrthoDB" id="9800218at2"/>
<name>A0A518EKR7_9BACT</name>
<organism evidence="2 3">
    <name type="scientific">Saltatorellus ferox</name>
    <dbReference type="NCBI Taxonomy" id="2528018"/>
    <lineage>
        <taxon>Bacteria</taxon>
        <taxon>Pseudomonadati</taxon>
        <taxon>Planctomycetota</taxon>
        <taxon>Planctomycetia</taxon>
        <taxon>Planctomycetia incertae sedis</taxon>
        <taxon>Saltatorellus</taxon>
    </lineage>
</organism>
<dbReference type="Proteomes" id="UP000320390">
    <property type="component" value="Chromosome"/>
</dbReference>
<proteinExistence type="predicted"/>
<dbReference type="RefSeq" id="WP_145194133.1">
    <property type="nucleotide sequence ID" value="NZ_CP036434.1"/>
</dbReference>
<sequence>MRRTFVVAAAVCALTACQQRGRSLYAWGSYEDSVWSLTHAEGAADVDAQIDSLTQTVERARQEGRAIPPGMHAHLGLLYSMRGELDTARAAFESERELYPESTTFIDGLIERMGARP</sequence>
<accession>A0A518EKR7</accession>
<evidence type="ECO:0000313" key="3">
    <source>
        <dbReference type="Proteomes" id="UP000320390"/>
    </source>
</evidence>
<dbReference type="InterPro" id="IPR019734">
    <property type="entry name" value="TPR_rpt"/>
</dbReference>
<dbReference type="PROSITE" id="PS50005">
    <property type="entry name" value="TPR"/>
    <property type="match status" value="1"/>
</dbReference>
<dbReference type="EMBL" id="CP036434">
    <property type="protein sequence ID" value="QDV04682.1"/>
    <property type="molecule type" value="Genomic_DNA"/>
</dbReference>
<dbReference type="InterPro" id="IPR011990">
    <property type="entry name" value="TPR-like_helical_dom_sf"/>
</dbReference>
<dbReference type="PIRSF" id="PIRSF020555">
    <property type="entry name" value="UCP020555"/>
    <property type="match status" value="1"/>
</dbReference>
<dbReference type="InterPro" id="IPR014508">
    <property type="entry name" value="UCP020555_TPR-like"/>
</dbReference>
<dbReference type="AlphaFoldDB" id="A0A518EKR7"/>
<evidence type="ECO:0008006" key="4">
    <source>
        <dbReference type="Google" id="ProtNLM"/>
    </source>
</evidence>
<dbReference type="Gene3D" id="1.25.40.10">
    <property type="entry name" value="Tetratricopeptide repeat domain"/>
    <property type="match status" value="1"/>
</dbReference>
<feature type="repeat" description="TPR" evidence="1">
    <location>
        <begin position="69"/>
        <end position="102"/>
    </location>
</feature>
<gene>
    <name evidence="2" type="ORF">Poly30_01750</name>
</gene>
<evidence type="ECO:0000256" key="1">
    <source>
        <dbReference type="PROSITE-ProRule" id="PRU00339"/>
    </source>
</evidence>
<dbReference type="PROSITE" id="PS51257">
    <property type="entry name" value="PROKAR_LIPOPROTEIN"/>
    <property type="match status" value="1"/>
</dbReference>
<evidence type="ECO:0000313" key="2">
    <source>
        <dbReference type="EMBL" id="QDV04682.1"/>
    </source>
</evidence>
<keyword evidence="1" id="KW-0802">TPR repeat</keyword>
<keyword evidence="3" id="KW-1185">Reference proteome</keyword>
<dbReference type="Pfam" id="PF16068">
    <property type="entry name" value="DUF4810"/>
    <property type="match status" value="1"/>
</dbReference>